<protein>
    <recommendedName>
        <fullName evidence="2">Homeobox domain-containing protein</fullName>
    </recommendedName>
</protein>
<gene>
    <name evidence="3" type="ORF">B0H16DRAFT_193687</name>
</gene>
<proteinExistence type="predicted"/>
<dbReference type="SUPFAM" id="SSF46689">
    <property type="entry name" value="Homeodomain-like"/>
    <property type="match status" value="1"/>
</dbReference>
<evidence type="ECO:0000313" key="4">
    <source>
        <dbReference type="Proteomes" id="UP001215598"/>
    </source>
</evidence>
<feature type="compositionally biased region" description="Basic and acidic residues" evidence="1">
    <location>
        <begin position="68"/>
        <end position="79"/>
    </location>
</feature>
<evidence type="ECO:0000256" key="1">
    <source>
        <dbReference type="SAM" id="MobiDB-lite"/>
    </source>
</evidence>
<dbReference type="Proteomes" id="UP001215598">
    <property type="component" value="Unassembled WGS sequence"/>
</dbReference>
<feature type="compositionally biased region" description="Low complexity" evidence="1">
    <location>
        <begin position="102"/>
        <end position="112"/>
    </location>
</feature>
<evidence type="ECO:0000313" key="3">
    <source>
        <dbReference type="EMBL" id="KAJ7771732.1"/>
    </source>
</evidence>
<dbReference type="EMBL" id="JARKIB010000015">
    <property type="protein sequence ID" value="KAJ7771732.1"/>
    <property type="molecule type" value="Genomic_DNA"/>
</dbReference>
<sequence>MNDTPEKKKRNPGIRATKDQVKVLKAAYDADKQAADFEKLSSDTGLTVQWIRAWFTRTRYQATKNLKNQKDQKQVKSEPEDNVLPPKKRRRRNDPPPKIESPAPETELPAPETPAIQLPQALTIARLPPDPPKPVATLLRPLISEMTPNPLPPPISQNSAGSISVHYNRHALTISHTPPSGPVYYYGTPQFPEPRYRTPEQSGSSTARPANNYYRHGPMLLPRPPQFPENIDPGLQRHAPTLRTTPVPVSFTADISTAALSAPQSTRHMPAPYPNTPGPSKIMNDPVPSPATILRTHFPGNHLPAPQTIVKQPSPHAPVRFLQPPFEPSFPNQPSTHPNSLVSASHLYFDVPQHFTQHNRSESSNTNPAAIDDQLLFSSMLNLTPGPGATRAEHSDAPPTVSPVLDVRKTPMRHLSVLQGDGAHSMSVDEMYERLLNDDLATSDPFQAAMGLVFMSRTGLDWNS</sequence>
<comment type="caution">
    <text evidence="3">The sequence shown here is derived from an EMBL/GenBank/DDBJ whole genome shotgun (WGS) entry which is preliminary data.</text>
</comment>
<evidence type="ECO:0000259" key="2">
    <source>
        <dbReference type="SMART" id="SM00389"/>
    </source>
</evidence>
<organism evidence="3 4">
    <name type="scientific">Mycena metata</name>
    <dbReference type="NCBI Taxonomy" id="1033252"/>
    <lineage>
        <taxon>Eukaryota</taxon>
        <taxon>Fungi</taxon>
        <taxon>Dikarya</taxon>
        <taxon>Basidiomycota</taxon>
        <taxon>Agaricomycotina</taxon>
        <taxon>Agaricomycetes</taxon>
        <taxon>Agaricomycetidae</taxon>
        <taxon>Agaricales</taxon>
        <taxon>Marasmiineae</taxon>
        <taxon>Mycenaceae</taxon>
        <taxon>Mycena</taxon>
    </lineage>
</organism>
<dbReference type="Gene3D" id="1.10.10.60">
    <property type="entry name" value="Homeodomain-like"/>
    <property type="match status" value="1"/>
</dbReference>
<accession>A0AAD7JW41</accession>
<dbReference type="InterPro" id="IPR009057">
    <property type="entry name" value="Homeodomain-like_sf"/>
</dbReference>
<feature type="region of interest" description="Disordered" evidence="1">
    <location>
        <begin position="63"/>
        <end position="112"/>
    </location>
</feature>
<dbReference type="AlphaFoldDB" id="A0AAD7JW41"/>
<dbReference type="InterPro" id="IPR001356">
    <property type="entry name" value="HD"/>
</dbReference>
<name>A0AAD7JW41_9AGAR</name>
<dbReference type="SMART" id="SM00389">
    <property type="entry name" value="HOX"/>
    <property type="match status" value="1"/>
</dbReference>
<dbReference type="CDD" id="cd00086">
    <property type="entry name" value="homeodomain"/>
    <property type="match status" value="1"/>
</dbReference>
<reference evidence="3" key="1">
    <citation type="submission" date="2023-03" db="EMBL/GenBank/DDBJ databases">
        <title>Massive genome expansion in bonnet fungi (Mycena s.s.) driven by repeated elements and novel gene families across ecological guilds.</title>
        <authorList>
            <consortium name="Lawrence Berkeley National Laboratory"/>
            <person name="Harder C.B."/>
            <person name="Miyauchi S."/>
            <person name="Viragh M."/>
            <person name="Kuo A."/>
            <person name="Thoen E."/>
            <person name="Andreopoulos B."/>
            <person name="Lu D."/>
            <person name="Skrede I."/>
            <person name="Drula E."/>
            <person name="Henrissat B."/>
            <person name="Morin E."/>
            <person name="Kohler A."/>
            <person name="Barry K."/>
            <person name="LaButti K."/>
            <person name="Morin E."/>
            <person name="Salamov A."/>
            <person name="Lipzen A."/>
            <person name="Mereny Z."/>
            <person name="Hegedus B."/>
            <person name="Baldrian P."/>
            <person name="Stursova M."/>
            <person name="Weitz H."/>
            <person name="Taylor A."/>
            <person name="Grigoriev I.V."/>
            <person name="Nagy L.G."/>
            <person name="Martin F."/>
            <person name="Kauserud H."/>
        </authorList>
    </citation>
    <scope>NUCLEOTIDE SEQUENCE</scope>
    <source>
        <strain evidence="3">CBHHK182m</strain>
    </source>
</reference>
<feature type="domain" description="Homeobox" evidence="2">
    <location>
        <begin position="9"/>
        <end position="69"/>
    </location>
</feature>
<keyword evidence="4" id="KW-1185">Reference proteome</keyword>
<dbReference type="GO" id="GO:0003677">
    <property type="term" value="F:DNA binding"/>
    <property type="evidence" value="ECO:0007669"/>
    <property type="project" value="InterPro"/>
</dbReference>